<dbReference type="InterPro" id="IPR003012">
    <property type="entry name" value="Tet_transcr_reg_TetR"/>
</dbReference>
<comment type="caution">
    <text evidence="7">The sequence shown here is derived from an EMBL/GenBank/DDBJ whole genome shotgun (WGS) entry which is preliminary data.</text>
</comment>
<dbReference type="Pfam" id="PF00440">
    <property type="entry name" value="TetR_N"/>
    <property type="match status" value="1"/>
</dbReference>
<dbReference type="InterPro" id="IPR050109">
    <property type="entry name" value="HTH-type_TetR-like_transc_reg"/>
</dbReference>
<dbReference type="InterPro" id="IPR001647">
    <property type="entry name" value="HTH_TetR"/>
</dbReference>
<dbReference type="PRINTS" id="PR00400">
    <property type="entry name" value="TETREPRESSOR"/>
</dbReference>
<dbReference type="SUPFAM" id="SSF48498">
    <property type="entry name" value="Tetracyclin repressor-like, C-terminal domain"/>
    <property type="match status" value="1"/>
</dbReference>
<gene>
    <name evidence="7" type="ORF">J2T22_004214</name>
</gene>
<dbReference type="Gene3D" id="1.10.357.10">
    <property type="entry name" value="Tetracycline Repressor, domain 2"/>
    <property type="match status" value="1"/>
</dbReference>
<evidence type="ECO:0000256" key="3">
    <source>
        <dbReference type="ARBA" id="ARBA00023125"/>
    </source>
</evidence>
<dbReference type="PROSITE" id="PS50977">
    <property type="entry name" value="HTH_TETR_2"/>
    <property type="match status" value="1"/>
</dbReference>
<evidence type="ECO:0000256" key="2">
    <source>
        <dbReference type="ARBA" id="ARBA00023015"/>
    </source>
</evidence>
<evidence type="ECO:0000256" key="4">
    <source>
        <dbReference type="ARBA" id="ARBA00023163"/>
    </source>
</evidence>
<reference evidence="7 8" key="1">
    <citation type="submission" date="2023-07" db="EMBL/GenBank/DDBJ databases">
        <title>Sorghum-associated microbial communities from plants grown in Nebraska, USA.</title>
        <authorList>
            <person name="Schachtman D."/>
        </authorList>
    </citation>
    <scope>NUCLEOTIDE SEQUENCE [LARGE SCALE GENOMIC DNA]</scope>
    <source>
        <strain evidence="7 8">DS994</strain>
    </source>
</reference>
<evidence type="ECO:0000259" key="6">
    <source>
        <dbReference type="PROSITE" id="PS50977"/>
    </source>
</evidence>
<keyword evidence="8" id="KW-1185">Reference proteome</keyword>
<dbReference type="InterPro" id="IPR009057">
    <property type="entry name" value="Homeodomain-like_sf"/>
</dbReference>
<accession>A0ABT9UPF2</accession>
<dbReference type="Proteomes" id="UP001226389">
    <property type="component" value="Unassembled WGS sequence"/>
</dbReference>
<dbReference type="RefSeq" id="WP_307493382.1">
    <property type="nucleotide sequence ID" value="NZ_JAUSSY010000024.1"/>
</dbReference>
<keyword evidence="3 5" id="KW-0238">DNA-binding</keyword>
<feature type="domain" description="HTH tetR-type" evidence="6">
    <location>
        <begin position="14"/>
        <end position="74"/>
    </location>
</feature>
<keyword evidence="2" id="KW-0805">Transcription regulation</keyword>
<dbReference type="InterPro" id="IPR036271">
    <property type="entry name" value="Tet_transcr_reg_TetR-rel_C_sf"/>
</dbReference>
<evidence type="ECO:0000256" key="5">
    <source>
        <dbReference type="PROSITE-ProRule" id="PRU00335"/>
    </source>
</evidence>
<protein>
    <submittedName>
        <fullName evidence="7">AcrR family transcriptional regulator</fullName>
    </submittedName>
</protein>
<name>A0ABT9UPF2_9MICC</name>
<dbReference type="SUPFAM" id="SSF46689">
    <property type="entry name" value="Homeodomain-like"/>
    <property type="match status" value="1"/>
</dbReference>
<dbReference type="Gene3D" id="1.10.10.60">
    <property type="entry name" value="Homeodomain-like"/>
    <property type="match status" value="1"/>
</dbReference>
<keyword evidence="1" id="KW-0678">Repressor</keyword>
<dbReference type="Pfam" id="PF02909">
    <property type="entry name" value="TetR_C_1"/>
    <property type="match status" value="1"/>
</dbReference>
<dbReference type="EMBL" id="JAUSSY010000024">
    <property type="protein sequence ID" value="MDQ0121001.1"/>
    <property type="molecule type" value="Genomic_DNA"/>
</dbReference>
<dbReference type="PANTHER" id="PTHR30055">
    <property type="entry name" value="HTH-TYPE TRANSCRIPTIONAL REGULATOR RUTR"/>
    <property type="match status" value="1"/>
</dbReference>
<keyword evidence="4" id="KW-0804">Transcription</keyword>
<evidence type="ECO:0000256" key="1">
    <source>
        <dbReference type="ARBA" id="ARBA00022491"/>
    </source>
</evidence>
<feature type="DNA-binding region" description="H-T-H motif" evidence="5">
    <location>
        <begin position="37"/>
        <end position="56"/>
    </location>
</feature>
<evidence type="ECO:0000313" key="8">
    <source>
        <dbReference type="Proteomes" id="UP001226389"/>
    </source>
</evidence>
<organism evidence="7 8">
    <name type="scientific">Pseudarthrobacter defluvii</name>
    <dbReference type="NCBI Taxonomy" id="410837"/>
    <lineage>
        <taxon>Bacteria</taxon>
        <taxon>Bacillati</taxon>
        <taxon>Actinomycetota</taxon>
        <taxon>Actinomycetes</taxon>
        <taxon>Micrococcales</taxon>
        <taxon>Micrococcaceae</taxon>
        <taxon>Pseudarthrobacter</taxon>
    </lineage>
</organism>
<dbReference type="InterPro" id="IPR004111">
    <property type="entry name" value="Repressor_TetR_C"/>
</dbReference>
<sequence length="227" mass="25320">MPTKSVKRTEGRARLNRERVLRTAVEVADEEGLEKLSMRRLGEGLGVEAMSLYNHVSNKEDLLNGMIDALYGEIELPSHDDDWKTALRKRSVSVREVLLRHPWANGLMDSATSPGPGTLRHHDRVLGTFRNGGFSLAMTAHAFSALDSYVYGYAKQERALPFDNKEQAAAMATGMLVQLPASDYPYLHELMAKHVLQPGYNYADEFSFGLDLVLDALERARDAERAG</sequence>
<dbReference type="PANTHER" id="PTHR30055:SF151">
    <property type="entry name" value="TRANSCRIPTIONAL REGULATORY PROTEIN"/>
    <property type="match status" value="1"/>
</dbReference>
<evidence type="ECO:0000313" key="7">
    <source>
        <dbReference type="EMBL" id="MDQ0121001.1"/>
    </source>
</evidence>
<proteinExistence type="predicted"/>